<protein>
    <submittedName>
        <fullName evidence="2">Uncharacterized protein</fullName>
    </submittedName>
</protein>
<organism evidence="2">
    <name type="scientific">bioreactor metagenome</name>
    <dbReference type="NCBI Taxonomy" id="1076179"/>
    <lineage>
        <taxon>unclassified sequences</taxon>
        <taxon>metagenomes</taxon>
        <taxon>ecological metagenomes</taxon>
    </lineage>
</organism>
<name>A0A645CN57_9ZZZZ</name>
<keyword evidence="1" id="KW-0472">Membrane</keyword>
<dbReference type="AlphaFoldDB" id="A0A645CN57"/>
<evidence type="ECO:0000313" key="2">
    <source>
        <dbReference type="EMBL" id="MPM78202.1"/>
    </source>
</evidence>
<dbReference type="EMBL" id="VSSQ01028471">
    <property type="protein sequence ID" value="MPM78202.1"/>
    <property type="molecule type" value="Genomic_DNA"/>
</dbReference>
<evidence type="ECO:0000256" key="1">
    <source>
        <dbReference type="SAM" id="Phobius"/>
    </source>
</evidence>
<comment type="caution">
    <text evidence="2">The sequence shown here is derived from an EMBL/GenBank/DDBJ whole genome shotgun (WGS) entry which is preliminary data.</text>
</comment>
<accession>A0A645CN57</accession>
<reference evidence="2" key="1">
    <citation type="submission" date="2019-08" db="EMBL/GenBank/DDBJ databases">
        <authorList>
            <person name="Kucharzyk K."/>
            <person name="Murdoch R.W."/>
            <person name="Higgins S."/>
            <person name="Loffler F."/>
        </authorList>
    </citation>
    <scope>NUCLEOTIDE SEQUENCE</scope>
</reference>
<feature type="transmembrane region" description="Helical" evidence="1">
    <location>
        <begin position="274"/>
        <end position="296"/>
    </location>
</feature>
<keyword evidence="1" id="KW-0812">Transmembrane</keyword>
<proteinExistence type="predicted"/>
<keyword evidence="1" id="KW-1133">Transmembrane helix</keyword>
<gene>
    <name evidence="2" type="ORF">SDC9_125213</name>
</gene>
<sequence>MKHYFIILFVASVIFAFNPINAAHKEANDAKKIYLNAQKTDREEVSQINPTNIMVSTYKYDSDGTEYKKFELRNNNKVVSVTIVNESGKYELYPDSKIAIKEPSSIYLDFDDYSIYSMKETSYKGMICYEIRQKIEQTQETFDRYKSYARKIGIKESDIELSNRFYDMYPNLNIYYVGKHDSLIHCIKSYTSNGKLSIEIEYISVKKLSQMDDSIFQVPNDYKVKITKDIQDYSNATFEIAKKQIADKLKSSKSSKSSKDVSVSYFFNKMGVFFLNYGGMIFFWLAVVLVITILVLKIHMKRSNKM</sequence>